<gene>
    <name evidence="14" type="ORF">PG1C_03470</name>
</gene>
<dbReference type="InterPro" id="IPR004358">
    <property type="entry name" value="Sig_transdc_His_kin-like_C"/>
</dbReference>
<dbReference type="InterPro" id="IPR036890">
    <property type="entry name" value="HATPase_C_sf"/>
</dbReference>
<evidence type="ECO:0000256" key="5">
    <source>
        <dbReference type="ARBA" id="ARBA00022679"/>
    </source>
</evidence>
<evidence type="ECO:0000313" key="15">
    <source>
        <dbReference type="Proteomes" id="UP000061603"/>
    </source>
</evidence>
<keyword evidence="15" id="KW-1185">Reference proteome</keyword>
<evidence type="ECO:0000259" key="12">
    <source>
        <dbReference type="PROSITE" id="PS50109"/>
    </source>
</evidence>
<dbReference type="InterPro" id="IPR003661">
    <property type="entry name" value="HisK_dim/P_dom"/>
</dbReference>
<dbReference type="InterPro" id="IPR003594">
    <property type="entry name" value="HATPase_dom"/>
</dbReference>
<keyword evidence="4" id="KW-0597">Phosphoprotein</keyword>
<feature type="domain" description="Histidine kinase" evidence="12">
    <location>
        <begin position="251"/>
        <end position="463"/>
    </location>
</feature>
<evidence type="ECO:0000256" key="6">
    <source>
        <dbReference type="ARBA" id="ARBA00022692"/>
    </source>
</evidence>
<evidence type="ECO:0000256" key="2">
    <source>
        <dbReference type="ARBA" id="ARBA00004370"/>
    </source>
</evidence>
<dbReference type="EMBL" id="CP010554">
    <property type="protein sequence ID" value="AJP47780.1"/>
    <property type="molecule type" value="Genomic_DNA"/>
</dbReference>
<dbReference type="Gene3D" id="1.10.287.130">
    <property type="match status" value="1"/>
</dbReference>
<name>A0A0C5J766_9PROT</name>
<dbReference type="SMART" id="SM00387">
    <property type="entry name" value="HATPase_c"/>
    <property type="match status" value="1"/>
</dbReference>
<keyword evidence="9" id="KW-0902">Two-component regulatory system</keyword>
<dbReference type="SUPFAM" id="SSF55874">
    <property type="entry name" value="ATPase domain of HSP90 chaperone/DNA topoisomerase II/histidine kinase"/>
    <property type="match status" value="1"/>
</dbReference>
<keyword evidence="10 11" id="KW-0472">Membrane</keyword>
<dbReference type="CDD" id="cd00075">
    <property type="entry name" value="HATPase"/>
    <property type="match status" value="1"/>
</dbReference>
<evidence type="ECO:0000256" key="4">
    <source>
        <dbReference type="ARBA" id="ARBA00022553"/>
    </source>
</evidence>
<keyword evidence="6 11" id="KW-0812">Transmembrane</keyword>
<accession>A0A0C5J766</accession>
<dbReference type="InterPro" id="IPR050428">
    <property type="entry name" value="TCS_sensor_his_kinase"/>
</dbReference>
<protein>
    <recommendedName>
        <fullName evidence="3">histidine kinase</fullName>
        <ecNumber evidence="3">2.7.13.3</ecNumber>
    </recommendedName>
</protein>
<feature type="domain" description="HAMP" evidence="13">
    <location>
        <begin position="191"/>
        <end position="243"/>
    </location>
</feature>
<evidence type="ECO:0000256" key="11">
    <source>
        <dbReference type="SAM" id="Phobius"/>
    </source>
</evidence>
<keyword evidence="5" id="KW-0808">Transferase</keyword>
<dbReference type="Proteomes" id="UP000061603">
    <property type="component" value="Chromosome"/>
</dbReference>
<dbReference type="PROSITE" id="PS50109">
    <property type="entry name" value="HIS_KIN"/>
    <property type="match status" value="1"/>
</dbReference>
<evidence type="ECO:0000256" key="3">
    <source>
        <dbReference type="ARBA" id="ARBA00012438"/>
    </source>
</evidence>
<keyword evidence="7" id="KW-0418">Kinase</keyword>
<dbReference type="Pfam" id="PF02518">
    <property type="entry name" value="HATPase_c"/>
    <property type="match status" value="1"/>
</dbReference>
<dbReference type="CDD" id="cd00082">
    <property type="entry name" value="HisKA"/>
    <property type="match status" value="1"/>
</dbReference>
<dbReference type="PROSITE" id="PS50885">
    <property type="entry name" value="HAMP"/>
    <property type="match status" value="1"/>
</dbReference>
<dbReference type="PRINTS" id="PR00344">
    <property type="entry name" value="BCTRLSENSOR"/>
</dbReference>
<dbReference type="InterPro" id="IPR003660">
    <property type="entry name" value="HAMP_dom"/>
</dbReference>
<dbReference type="EC" id="2.7.13.3" evidence="3"/>
<dbReference type="PANTHER" id="PTHR45436">
    <property type="entry name" value="SENSOR HISTIDINE KINASE YKOH"/>
    <property type="match status" value="1"/>
</dbReference>
<evidence type="ECO:0000256" key="10">
    <source>
        <dbReference type="ARBA" id="ARBA00023136"/>
    </source>
</evidence>
<dbReference type="InterPro" id="IPR036097">
    <property type="entry name" value="HisK_dim/P_sf"/>
</dbReference>
<organism evidence="14 15">
    <name type="scientific">Rugosibacter aromaticivorans</name>
    <dbReference type="NCBI Taxonomy" id="1565605"/>
    <lineage>
        <taxon>Bacteria</taxon>
        <taxon>Pseudomonadati</taxon>
        <taxon>Pseudomonadota</taxon>
        <taxon>Betaproteobacteria</taxon>
        <taxon>Nitrosomonadales</taxon>
        <taxon>Sterolibacteriaceae</taxon>
        <taxon>Rugosibacter</taxon>
    </lineage>
</organism>
<dbReference type="SMART" id="SM00388">
    <property type="entry name" value="HisKA"/>
    <property type="match status" value="1"/>
</dbReference>
<evidence type="ECO:0000259" key="13">
    <source>
        <dbReference type="PROSITE" id="PS50885"/>
    </source>
</evidence>
<keyword evidence="8 11" id="KW-1133">Transmembrane helix</keyword>
<sequence length="466" mass="51891">MTRSLRRILLIWLLIPMLTLFSVGTLFVYQRALSYSEDAYDRALIESANDIDQLVRTSLNNNGRIDLLHSMKEMQDILLTDQYDKNFFSLLDEQGHLIAGDGKLPLPPLDAKATIGENPIFYDTVVEGRPVRTVFKNLHIELTGEPHSWRILLGETDNKREMLAGDILTGFVVPQTIIIFLASLLVVIGIRQGLAPLESLRIAVARRSHNDMQPLDVSEVPSEVKPLLQEINRLLERLQAMLEAQKRFTADTAHRLRTPLAGLSAQIDFARVQDNPPQTRHALDQVKKVSANLNHAISQLLSLARNDPSAWQSLHMKTLDLAMLARQITMEWIEPAKNQRIDLGFEGDNFPCVITGDPMRIKELLDNLLDNALRYCPRGSQVTVSVTQDRTLSVEDNGPGIPAEAREHVFERFHRGIDGRAEGSGLGLAIVKEIAEIHGGSVSATEGRDGRGVLFSVSFPAASPAF</sequence>
<dbReference type="HOGENOM" id="CLU_000445_89_37_4"/>
<dbReference type="PANTHER" id="PTHR45436:SF1">
    <property type="entry name" value="SENSOR PROTEIN QSEC"/>
    <property type="match status" value="1"/>
</dbReference>
<comment type="catalytic activity">
    <reaction evidence="1">
        <text>ATP + protein L-histidine = ADP + protein N-phospho-L-histidine.</text>
        <dbReference type="EC" id="2.7.13.3"/>
    </reaction>
</comment>
<dbReference type="GO" id="GO:0005886">
    <property type="term" value="C:plasma membrane"/>
    <property type="evidence" value="ECO:0007669"/>
    <property type="project" value="TreeGrafter"/>
</dbReference>
<proteinExistence type="predicted"/>
<evidence type="ECO:0000256" key="8">
    <source>
        <dbReference type="ARBA" id="ARBA00022989"/>
    </source>
</evidence>
<feature type="transmembrane region" description="Helical" evidence="11">
    <location>
        <begin position="9"/>
        <end position="29"/>
    </location>
</feature>
<evidence type="ECO:0000256" key="9">
    <source>
        <dbReference type="ARBA" id="ARBA00023012"/>
    </source>
</evidence>
<comment type="subcellular location">
    <subcellularLocation>
        <location evidence="2">Membrane</location>
    </subcellularLocation>
</comment>
<dbReference type="AlphaFoldDB" id="A0A0C5J766"/>
<dbReference type="KEGG" id="rbu:PG1C_03470"/>
<evidence type="ECO:0000256" key="1">
    <source>
        <dbReference type="ARBA" id="ARBA00000085"/>
    </source>
</evidence>
<evidence type="ECO:0000256" key="7">
    <source>
        <dbReference type="ARBA" id="ARBA00022777"/>
    </source>
</evidence>
<dbReference type="GO" id="GO:0000155">
    <property type="term" value="F:phosphorelay sensor kinase activity"/>
    <property type="evidence" value="ECO:0007669"/>
    <property type="project" value="InterPro"/>
</dbReference>
<feature type="transmembrane region" description="Helical" evidence="11">
    <location>
        <begin position="167"/>
        <end position="190"/>
    </location>
</feature>
<dbReference type="SUPFAM" id="SSF47384">
    <property type="entry name" value="Homodimeric domain of signal transducing histidine kinase"/>
    <property type="match status" value="1"/>
</dbReference>
<dbReference type="STRING" id="1565605.PG1C_03470"/>
<dbReference type="Pfam" id="PF08521">
    <property type="entry name" value="2CSK_N"/>
    <property type="match status" value="1"/>
</dbReference>
<dbReference type="Pfam" id="PF00512">
    <property type="entry name" value="HisKA"/>
    <property type="match status" value="1"/>
</dbReference>
<dbReference type="InterPro" id="IPR005467">
    <property type="entry name" value="His_kinase_dom"/>
</dbReference>
<dbReference type="InterPro" id="IPR013727">
    <property type="entry name" value="2CSK_N"/>
</dbReference>
<evidence type="ECO:0000313" key="14">
    <source>
        <dbReference type="EMBL" id="AJP47780.1"/>
    </source>
</evidence>
<reference evidence="14 15" key="1">
    <citation type="journal article" date="2015" name="Genome Announc.">
        <title>Complete Genome Sequence of a Novel Bacterium within the Family Rhodocyclaceae That Degrades Polycyclic Aromatic Hydrocarbons.</title>
        <authorList>
            <person name="Singleton D.R."/>
            <person name="Dickey A.N."/>
            <person name="Scholl E.H."/>
            <person name="Wright F.A."/>
            <person name="Aitken M.D."/>
        </authorList>
    </citation>
    <scope>NUCLEOTIDE SEQUENCE [LARGE SCALE GENOMIC DNA]</scope>
    <source>
        <strain evidence="15">PG1-Ca6</strain>
    </source>
</reference>
<dbReference type="Gene3D" id="3.30.565.10">
    <property type="entry name" value="Histidine kinase-like ATPase, C-terminal domain"/>
    <property type="match status" value="1"/>
</dbReference>